<evidence type="ECO:0000256" key="2">
    <source>
        <dbReference type="ARBA" id="ARBA00022801"/>
    </source>
</evidence>
<evidence type="ECO:0000313" key="3">
    <source>
        <dbReference type="EMBL" id="TNY23508.1"/>
    </source>
</evidence>
<dbReference type="Pfam" id="PF00328">
    <property type="entry name" value="His_Phos_2"/>
    <property type="match status" value="2"/>
</dbReference>
<keyword evidence="4" id="KW-1185">Reference proteome</keyword>
<dbReference type="InterPro" id="IPR029033">
    <property type="entry name" value="His_PPase_superfam"/>
</dbReference>
<accession>A0A5C5G343</accession>
<dbReference type="PANTHER" id="PTHR11567:SF110">
    <property type="entry name" value="2-PHOSPHOXYLOSE PHOSPHATASE 1"/>
    <property type="match status" value="1"/>
</dbReference>
<dbReference type="OrthoDB" id="10257284at2759"/>
<protein>
    <submittedName>
        <fullName evidence="3">Histidine phosphatase superfamily</fullName>
    </submittedName>
</protein>
<dbReference type="STRING" id="5288.A0A5C5G343"/>
<sequence length="466" mass="50669">MSFPGQAHHPHPPLAGLPPNAHLLPATPYLPPGLQLVQAHWYCRHGERAPVRQRLVGVGEIPAVFSLCSVGREFRSAVLSLSGSGASPSSSSPHQTKAMDVRRWTEDVGDSARGFKGGPADCYWGELTDLGRRSALSLGAILRDIYVPLGFLPATFSASTVDLVAFRSTNMPRTIETLHQLVEGLWPHSTRDDGVKVDFQLRGWQDEDLIPGQSCRKLRALDLASIAAAAKAHNPSLARLDPVLVPIVGGPLRIDSAPRASGVLDTALVCKAHDIKLPPELGDPRTLSELEAAVVHEWFDGYSNLEFRRLAMGRLLGSLRETLDAKRRDPLEQHEKTRLHIYSCHDTSLAGILNALDAFDRRWPPFTSHISVELLRASAPPPSAPSLLSRLLPSALSSTPSPSPSAPHYVRLRYNARPVYLPACAPEGKHLPGAPEVCTFEAFSEAVKGVELSQAEWRERCGGKGE</sequence>
<comment type="similarity">
    <text evidence="1">Belongs to the histidine acid phosphatase family.</text>
</comment>
<dbReference type="SUPFAM" id="SSF53254">
    <property type="entry name" value="Phosphoglycerate mutase-like"/>
    <property type="match status" value="1"/>
</dbReference>
<dbReference type="PANTHER" id="PTHR11567">
    <property type="entry name" value="ACID PHOSPHATASE-RELATED"/>
    <property type="match status" value="1"/>
</dbReference>
<reference evidence="3 4" key="1">
    <citation type="submission" date="2019-03" db="EMBL/GenBank/DDBJ databases">
        <title>Rhodosporidium diobovatum UCD-FST 08-225 genome sequencing, assembly, and annotation.</title>
        <authorList>
            <person name="Fakankun I.U."/>
            <person name="Fristensky B."/>
            <person name="Levin D.B."/>
        </authorList>
    </citation>
    <scope>NUCLEOTIDE SEQUENCE [LARGE SCALE GENOMIC DNA]</scope>
    <source>
        <strain evidence="3 4">UCD-FST 08-225</strain>
    </source>
</reference>
<dbReference type="CDD" id="cd07061">
    <property type="entry name" value="HP_HAP_like"/>
    <property type="match status" value="1"/>
</dbReference>
<dbReference type="EMBL" id="SOZI01000010">
    <property type="protein sequence ID" value="TNY23508.1"/>
    <property type="molecule type" value="Genomic_DNA"/>
</dbReference>
<comment type="caution">
    <text evidence="3">The sequence shown here is derived from an EMBL/GenBank/DDBJ whole genome shotgun (WGS) entry which is preliminary data.</text>
</comment>
<dbReference type="InterPro" id="IPR050645">
    <property type="entry name" value="Histidine_acid_phosphatase"/>
</dbReference>
<dbReference type="InterPro" id="IPR000560">
    <property type="entry name" value="His_Pase_clade-2"/>
</dbReference>
<gene>
    <name evidence="3" type="ORF">DMC30DRAFT_347210</name>
</gene>
<organism evidence="3 4">
    <name type="scientific">Rhodotorula diobovata</name>
    <dbReference type="NCBI Taxonomy" id="5288"/>
    <lineage>
        <taxon>Eukaryota</taxon>
        <taxon>Fungi</taxon>
        <taxon>Dikarya</taxon>
        <taxon>Basidiomycota</taxon>
        <taxon>Pucciniomycotina</taxon>
        <taxon>Microbotryomycetes</taxon>
        <taxon>Sporidiobolales</taxon>
        <taxon>Sporidiobolaceae</taxon>
        <taxon>Rhodotorula</taxon>
    </lineage>
</organism>
<dbReference type="Proteomes" id="UP000311382">
    <property type="component" value="Unassembled WGS sequence"/>
</dbReference>
<dbReference type="GO" id="GO:0016791">
    <property type="term" value="F:phosphatase activity"/>
    <property type="evidence" value="ECO:0007669"/>
    <property type="project" value="TreeGrafter"/>
</dbReference>
<evidence type="ECO:0000256" key="1">
    <source>
        <dbReference type="ARBA" id="ARBA00005375"/>
    </source>
</evidence>
<dbReference type="AlphaFoldDB" id="A0A5C5G343"/>
<name>A0A5C5G343_9BASI</name>
<keyword evidence="2" id="KW-0378">Hydrolase</keyword>
<proteinExistence type="inferred from homology"/>
<evidence type="ECO:0000313" key="4">
    <source>
        <dbReference type="Proteomes" id="UP000311382"/>
    </source>
</evidence>
<dbReference type="Gene3D" id="3.40.50.1240">
    <property type="entry name" value="Phosphoglycerate mutase-like"/>
    <property type="match status" value="1"/>
</dbReference>